<proteinExistence type="predicted"/>
<protein>
    <submittedName>
        <fullName evidence="1">Uncharacterized protein</fullName>
    </submittedName>
</protein>
<evidence type="ECO:0000313" key="1">
    <source>
        <dbReference type="EMBL" id="KAJ8631829.1"/>
    </source>
</evidence>
<sequence>MLERKKLNVEMVPQSSFLEVVYQQQQLDSVHSIVFKEGTCQKISGYDFNLGIDYPTLLKSMLSTGESELINQEEGGVYLAMRREATLRLGEGEGGWEVLLLQGRWRVMIASGARKMEIVVGTSVCGVSAQDEKMRRWRVEDDGRVER</sequence>
<dbReference type="EMBL" id="CM056815">
    <property type="protein sequence ID" value="KAJ8631829.1"/>
    <property type="molecule type" value="Genomic_DNA"/>
</dbReference>
<organism evidence="1 2">
    <name type="scientific">Persea americana</name>
    <name type="common">Avocado</name>
    <dbReference type="NCBI Taxonomy" id="3435"/>
    <lineage>
        <taxon>Eukaryota</taxon>
        <taxon>Viridiplantae</taxon>
        <taxon>Streptophyta</taxon>
        <taxon>Embryophyta</taxon>
        <taxon>Tracheophyta</taxon>
        <taxon>Spermatophyta</taxon>
        <taxon>Magnoliopsida</taxon>
        <taxon>Magnoliidae</taxon>
        <taxon>Laurales</taxon>
        <taxon>Lauraceae</taxon>
        <taxon>Persea</taxon>
    </lineage>
</organism>
<reference evidence="1 2" key="1">
    <citation type="journal article" date="2022" name="Hortic Res">
        <title>A haplotype resolved chromosomal level avocado genome allows analysis of novel avocado genes.</title>
        <authorList>
            <person name="Nath O."/>
            <person name="Fletcher S.J."/>
            <person name="Hayward A."/>
            <person name="Shaw L.M."/>
            <person name="Masouleh A.K."/>
            <person name="Furtado A."/>
            <person name="Henry R.J."/>
            <person name="Mitter N."/>
        </authorList>
    </citation>
    <scope>NUCLEOTIDE SEQUENCE [LARGE SCALE GENOMIC DNA]</scope>
    <source>
        <strain evidence="2">cv. Hass</strain>
    </source>
</reference>
<evidence type="ECO:0000313" key="2">
    <source>
        <dbReference type="Proteomes" id="UP001234297"/>
    </source>
</evidence>
<comment type="caution">
    <text evidence="1">The sequence shown here is derived from an EMBL/GenBank/DDBJ whole genome shotgun (WGS) entry which is preliminary data.</text>
</comment>
<keyword evidence="2" id="KW-1185">Reference proteome</keyword>
<dbReference type="Proteomes" id="UP001234297">
    <property type="component" value="Chromosome 7"/>
</dbReference>
<name>A0ACC2LFK7_PERAE</name>
<accession>A0ACC2LFK7</accession>
<gene>
    <name evidence="1" type="ORF">MRB53_025152</name>
</gene>